<keyword evidence="3" id="KW-0482">Metalloprotease</keyword>
<dbReference type="GO" id="GO:0005524">
    <property type="term" value="F:ATP binding"/>
    <property type="evidence" value="ECO:0007669"/>
    <property type="project" value="InterPro"/>
</dbReference>
<gene>
    <name evidence="3" type="primary">ftsH_1</name>
    <name evidence="3" type="ORF">NCTC12993_01723</name>
</gene>
<dbReference type="GO" id="GO:0006508">
    <property type="term" value="P:proteolysis"/>
    <property type="evidence" value="ECO:0007669"/>
    <property type="project" value="UniProtKB-KW"/>
</dbReference>
<evidence type="ECO:0000313" key="3">
    <source>
        <dbReference type="EMBL" id="VFS60617.1"/>
    </source>
</evidence>
<reference evidence="3 4" key="1">
    <citation type="submission" date="2019-03" db="EMBL/GenBank/DDBJ databases">
        <authorList>
            <consortium name="Pathogen Informatics"/>
        </authorList>
    </citation>
    <scope>NUCLEOTIDE SEQUENCE [LARGE SCALE GENOMIC DNA]</scope>
    <source>
        <strain evidence="3 4">NCTC12993</strain>
    </source>
</reference>
<sequence>MSDETARIIDQEVKALIERNYNRARQLLNDNMDILHSMKDALMKYETIDAPQIDDLMARRDVRPPAGWEEPGSSSNNSGSNGTPSAPRPVDEPRAPDSGTMSEQLGDK</sequence>
<evidence type="ECO:0000256" key="1">
    <source>
        <dbReference type="SAM" id="MobiDB-lite"/>
    </source>
</evidence>
<feature type="domain" description="Peptidase M41" evidence="2">
    <location>
        <begin position="1"/>
        <end position="55"/>
    </location>
</feature>
<accession>A0A485AGF6</accession>
<feature type="region of interest" description="Disordered" evidence="1">
    <location>
        <begin position="49"/>
        <end position="108"/>
    </location>
</feature>
<keyword evidence="3" id="KW-0378">Hydrolase</keyword>
<dbReference type="SUPFAM" id="SSF140990">
    <property type="entry name" value="FtsH protease domain-like"/>
    <property type="match status" value="1"/>
</dbReference>
<feature type="compositionally biased region" description="Polar residues" evidence="1">
    <location>
        <begin position="99"/>
        <end position="108"/>
    </location>
</feature>
<dbReference type="EMBL" id="CAADJD010000014">
    <property type="protein sequence ID" value="VFS60617.1"/>
    <property type="molecule type" value="Genomic_DNA"/>
</dbReference>
<dbReference type="InterPro" id="IPR000642">
    <property type="entry name" value="Peptidase_M41"/>
</dbReference>
<keyword evidence="4" id="KW-1185">Reference proteome</keyword>
<dbReference type="Pfam" id="PF01434">
    <property type="entry name" value="Peptidase_M41"/>
    <property type="match status" value="1"/>
</dbReference>
<organism evidence="3 4">
    <name type="scientific">Kluyvera cryocrescens</name>
    <name type="common">Kluyvera citrophila</name>
    <dbReference type="NCBI Taxonomy" id="580"/>
    <lineage>
        <taxon>Bacteria</taxon>
        <taxon>Pseudomonadati</taxon>
        <taxon>Pseudomonadota</taxon>
        <taxon>Gammaproteobacteria</taxon>
        <taxon>Enterobacterales</taxon>
        <taxon>Enterobacteriaceae</taxon>
        <taxon>Kluyvera</taxon>
    </lineage>
</organism>
<dbReference type="EC" id="3.4.24.-" evidence="3"/>
<keyword evidence="3" id="KW-0645">Protease</keyword>
<dbReference type="Proteomes" id="UP000401081">
    <property type="component" value="Unassembled WGS sequence"/>
</dbReference>
<name>A0A485AGF6_KLUCR</name>
<dbReference type="AlphaFoldDB" id="A0A485AGF6"/>
<feature type="compositionally biased region" description="Low complexity" evidence="1">
    <location>
        <begin position="72"/>
        <end position="82"/>
    </location>
</feature>
<dbReference type="InterPro" id="IPR037219">
    <property type="entry name" value="Peptidase_M41-like"/>
</dbReference>
<proteinExistence type="predicted"/>
<evidence type="ECO:0000313" key="4">
    <source>
        <dbReference type="Proteomes" id="UP000401081"/>
    </source>
</evidence>
<dbReference type="Gene3D" id="1.20.58.760">
    <property type="entry name" value="Peptidase M41"/>
    <property type="match status" value="1"/>
</dbReference>
<dbReference type="GO" id="GO:0004176">
    <property type="term" value="F:ATP-dependent peptidase activity"/>
    <property type="evidence" value="ECO:0007669"/>
    <property type="project" value="InterPro"/>
</dbReference>
<dbReference type="GO" id="GO:0004222">
    <property type="term" value="F:metalloendopeptidase activity"/>
    <property type="evidence" value="ECO:0007669"/>
    <property type="project" value="InterPro"/>
</dbReference>
<protein>
    <submittedName>
        <fullName evidence="3">ATP-dependent zinc metalloprotease FtsH</fullName>
        <ecNumber evidence="3">3.4.24.-</ecNumber>
    </submittedName>
</protein>
<evidence type="ECO:0000259" key="2">
    <source>
        <dbReference type="Pfam" id="PF01434"/>
    </source>
</evidence>